<sequence>IEAANDTTGDKRTTQTDWHATLNVPVARRVLDAAGQWVSQETWTHNARGQVLTARRIDPATGTARTTTTTYCEASDITAGQCPLEGLVTSVDGPRTDIQDTTRYQYYLADSPDCASAPAPCPYRKGDLHKIIDPLGHTTELLAYDGAGRLLRQRDARGQVTDFSYHPRGWLTQRTDRVGDQTRTIRIEYWPTGQVSFVHQPDGSFIAFAYDDAQRLTSVFDNAGHRIRYTLDNAGNRLKEDTIDPAGQRTRTLSRVYDQLGQLQQTLTAQGHATTYAYDANGQPTRSTDALGRITTQRHDPLGRLVQTLQDAGGLQVETRHAYDAHDQLTEVTDPKGLKTTYTYNGLGDLLRQHSPDTGETTYAYDNAGNRIRQTDARGIIANHAYDALNRPTRIEWPNLTHHYTYDTSPENCPAPSRHGQGQLTRMQAGETSTEYCHDGWGQLTHKRETLGNQVLTLRYDWDTAGRPARLTYPDGGQVDYRRNALGQVTEVGYTAPGGSRQVMVDNVTYAPFGPATGWRYGNGRVLNRPLSQDYRPNAIHDPQPGGLDLAFGFDAAGNLGALKDAQQTRSLGRYVHDPLNRLTQQQDGPGTTALNSYAYDSTGNRTQQSVPLGEWDYGYEAASHRLIDVAGNARTYDAAGNGLSGPNGRGYRYGEDSRLRQVTVNGTETARYHYNGKGEQVAKTDAKTGETQRYLYDEAGQWLGEYDGQGQAKQQVIWLENYPIAVIDGSGAAANIGYIEPDHLGTPRVIIDA</sequence>
<reference evidence="4 5" key="1">
    <citation type="submission" date="2018-10" db="EMBL/GenBank/DDBJ databases">
        <title>Proposal of Lysobacter pythonis sp. nov. isolated from royal pythons (Python regius).</title>
        <authorList>
            <person name="Hans-Juergen B."/>
            <person name="Huptas C."/>
            <person name="Sandra B."/>
            <person name="Igor L."/>
            <person name="Joachim S."/>
            <person name="Siegfried S."/>
            <person name="Mareike W."/>
            <person name="Peter K."/>
        </authorList>
    </citation>
    <scope>NUCLEOTIDE SEQUENCE [LARGE SCALE GENOMIC DNA]</scope>
    <source>
        <strain evidence="4 5">4284/11</strain>
    </source>
</reference>
<evidence type="ECO:0000256" key="1">
    <source>
        <dbReference type="ARBA" id="ARBA00022737"/>
    </source>
</evidence>
<evidence type="ECO:0000256" key="2">
    <source>
        <dbReference type="SAM" id="MobiDB-lite"/>
    </source>
</evidence>
<evidence type="ECO:0000259" key="3">
    <source>
        <dbReference type="Pfam" id="PF25023"/>
    </source>
</evidence>
<accession>A0A3M2HIF7</accession>
<evidence type="ECO:0000313" key="5">
    <source>
        <dbReference type="Proteomes" id="UP000275012"/>
    </source>
</evidence>
<feature type="non-terminal residue" evidence="4">
    <location>
        <position position="1"/>
    </location>
</feature>
<proteinExistence type="predicted"/>
<comment type="caution">
    <text evidence="4">The sequence shown here is derived from an EMBL/GenBank/DDBJ whole genome shotgun (WGS) entry which is preliminary data.</text>
</comment>
<keyword evidence="1" id="KW-0677">Repeat</keyword>
<feature type="domain" description="Teneurin-like YD-shell" evidence="3">
    <location>
        <begin position="238"/>
        <end position="395"/>
    </location>
</feature>
<name>A0A3M2HIF7_9GAMM</name>
<dbReference type="InterPro" id="IPR031325">
    <property type="entry name" value="RHS_repeat"/>
</dbReference>
<feature type="region of interest" description="Disordered" evidence="2">
    <location>
        <begin position="583"/>
        <end position="611"/>
    </location>
</feature>
<protein>
    <submittedName>
        <fullName evidence="4">RHS repeat protein</fullName>
    </submittedName>
</protein>
<dbReference type="InterPro" id="IPR056823">
    <property type="entry name" value="TEN-like_YD-shell"/>
</dbReference>
<dbReference type="EMBL" id="RFLY01000047">
    <property type="protein sequence ID" value="RMH87360.1"/>
    <property type="molecule type" value="Genomic_DNA"/>
</dbReference>
<dbReference type="InterPro" id="IPR006530">
    <property type="entry name" value="YD"/>
</dbReference>
<gene>
    <name evidence="4" type="ORF">EBB59_13170</name>
</gene>
<dbReference type="Pfam" id="PF05593">
    <property type="entry name" value="RHS_repeat"/>
    <property type="match status" value="2"/>
</dbReference>
<dbReference type="AlphaFoldDB" id="A0A3M2HIF7"/>
<dbReference type="InterPro" id="IPR050708">
    <property type="entry name" value="T6SS_VgrG/RHS"/>
</dbReference>
<dbReference type="PANTHER" id="PTHR32305">
    <property type="match status" value="1"/>
</dbReference>
<dbReference type="Pfam" id="PF25023">
    <property type="entry name" value="TEN_YD-shell"/>
    <property type="match status" value="1"/>
</dbReference>
<dbReference type="NCBIfam" id="TIGR01643">
    <property type="entry name" value="YD_repeat_2x"/>
    <property type="match status" value="6"/>
</dbReference>
<dbReference type="PANTHER" id="PTHR32305:SF15">
    <property type="entry name" value="PROTEIN RHSA-RELATED"/>
    <property type="match status" value="1"/>
</dbReference>
<organism evidence="4 5">
    <name type="scientific">Solilutibacter pythonis</name>
    <dbReference type="NCBI Taxonomy" id="2483112"/>
    <lineage>
        <taxon>Bacteria</taxon>
        <taxon>Pseudomonadati</taxon>
        <taxon>Pseudomonadota</taxon>
        <taxon>Gammaproteobacteria</taxon>
        <taxon>Lysobacterales</taxon>
        <taxon>Lysobacteraceae</taxon>
        <taxon>Solilutibacter</taxon>
    </lineage>
</organism>
<evidence type="ECO:0000313" key="4">
    <source>
        <dbReference type="EMBL" id="RMH87360.1"/>
    </source>
</evidence>
<dbReference type="Proteomes" id="UP000275012">
    <property type="component" value="Unassembled WGS sequence"/>
</dbReference>
<feature type="non-terminal residue" evidence="4">
    <location>
        <position position="754"/>
    </location>
</feature>
<keyword evidence="5" id="KW-1185">Reference proteome</keyword>
<dbReference type="Gene3D" id="2.180.10.10">
    <property type="entry name" value="RHS repeat-associated core"/>
    <property type="match status" value="2"/>
</dbReference>